<comment type="caution">
    <text evidence="2">The sequence shown here is derived from an EMBL/GenBank/DDBJ whole genome shotgun (WGS) entry which is preliminary data.</text>
</comment>
<dbReference type="EMBL" id="JASAOG010000362">
    <property type="protein sequence ID" value="KAK0040039.1"/>
    <property type="molecule type" value="Genomic_DNA"/>
</dbReference>
<proteinExistence type="predicted"/>
<feature type="region of interest" description="Disordered" evidence="1">
    <location>
        <begin position="1"/>
        <end position="30"/>
    </location>
</feature>
<protein>
    <submittedName>
        <fullName evidence="2">Uncharacterized protein</fullName>
    </submittedName>
</protein>
<feature type="compositionally biased region" description="Polar residues" evidence="1">
    <location>
        <begin position="14"/>
        <end position="26"/>
    </location>
</feature>
<reference evidence="2" key="2">
    <citation type="submission" date="2023-04" db="EMBL/GenBank/DDBJ databases">
        <authorList>
            <person name="Bu L."/>
            <person name="Lu L."/>
            <person name="Laidemitt M.R."/>
            <person name="Zhang S.M."/>
            <person name="Mutuku M."/>
            <person name="Mkoji G."/>
            <person name="Steinauer M."/>
            <person name="Loker E.S."/>
        </authorList>
    </citation>
    <scope>NUCLEOTIDE SEQUENCE</scope>
    <source>
        <strain evidence="2">KasaAsao</strain>
        <tissue evidence="2">Whole Snail</tissue>
    </source>
</reference>
<sequence>MGRNVRTGHENWPMFQTTSRHTSPSMGLSPALDDWRGHSGFHSQLICLSEVLVRPNPSTNVVNQLLIVGDGVEEKEDG</sequence>
<evidence type="ECO:0000313" key="2">
    <source>
        <dbReference type="EMBL" id="KAK0040039.1"/>
    </source>
</evidence>
<dbReference type="AlphaFoldDB" id="A0AAD8EV86"/>
<evidence type="ECO:0000313" key="3">
    <source>
        <dbReference type="Proteomes" id="UP001233172"/>
    </source>
</evidence>
<name>A0AAD8EV86_BIOPF</name>
<organism evidence="2 3">
    <name type="scientific">Biomphalaria pfeifferi</name>
    <name type="common">Bloodfluke planorb</name>
    <name type="synonym">Freshwater snail</name>
    <dbReference type="NCBI Taxonomy" id="112525"/>
    <lineage>
        <taxon>Eukaryota</taxon>
        <taxon>Metazoa</taxon>
        <taxon>Spiralia</taxon>
        <taxon>Lophotrochozoa</taxon>
        <taxon>Mollusca</taxon>
        <taxon>Gastropoda</taxon>
        <taxon>Heterobranchia</taxon>
        <taxon>Euthyneura</taxon>
        <taxon>Panpulmonata</taxon>
        <taxon>Hygrophila</taxon>
        <taxon>Lymnaeoidea</taxon>
        <taxon>Planorbidae</taxon>
        <taxon>Biomphalaria</taxon>
    </lineage>
</organism>
<dbReference type="Proteomes" id="UP001233172">
    <property type="component" value="Unassembled WGS sequence"/>
</dbReference>
<accession>A0AAD8EV86</accession>
<reference evidence="2" key="1">
    <citation type="journal article" date="2023" name="PLoS Negl. Trop. Dis.">
        <title>A genome sequence for Biomphalaria pfeifferi, the major vector snail for the human-infecting parasite Schistosoma mansoni.</title>
        <authorList>
            <person name="Bu L."/>
            <person name="Lu L."/>
            <person name="Laidemitt M.R."/>
            <person name="Zhang S.M."/>
            <person name="Mutuku M."/>
            <person name="Mkoji G."/>
            <person name="Steinauer M."/>
            <person name="Loker E.S."/>
        </authorList>
    </citation>
    <scope>NUCLEOTIDE SEQUENCE</scope>
    <source>
        <strain evidence="2">KasaAsao</strain>
    </source>
</reference>
<evidence type="ECO:0000256" key="1">
    <source>
        <dbReference type="SAM" id="MobiDB-lite"/>
    </source>
</evidence>
<gene>
    <name evidence="2" type="ORF">Bpfe_030535</name>
</gene>
<keyword evidence="3" id="KW-1185">Reference proteome</keyword>
<feature type="non-terminal residue" evidence="2">
    <location>
        <position position="78"/>
    </location>
</feature>